<dbReference type="OrthoDB" id="369870at2"/>
<sequence>MAYILIAYLMWGFFPAFFPLLLPAGPLEILSHRILWCAIFMVIVMSVMRNWKELRSADGREWRRIVAAGLLISGNWGTYVLAVNSGNVADAALGYYINPLLSIALAMIFLGEKLRRLQLISVAIAAVGVVWLTVLTGQPPVMALGMAFTFGFYGLVKKRVSLSAAASLTAETLVVSPIAAAYLLYLEATGASTFTTEGAGHAVLLMVAGVITAAPLFFFGAGAKRLPLSTIGMLQYSTPTMQMIWAVIVMDEHLSTNRWIGFLIIWIAVAVYLWDLIAIRRRARRRRRGEAADAG</sequence>
<evidence type="ECO:0000256" key="6">
    <source>
        <dbReference type="ARBA" id="ARBA00022989"/>
    </source>
</evidence>
<dbReference type="EMBL" id="QEEZ01000010">
    <property type="protein sequence ID" value="PWC01576.1"/>
    <property type="molecule type" value="Genomic_DNA"/>
</dbReference>
<gene>
    <name evidence="10" type="primary">rarD</name>
    <name evidence="10" type="ORF">DF222_06450</name>
</gene>
<evidence type="ECO:0000256" key="8">
    <source>
        <dbReference type="SAM" id="Phobius"/>
    </source>
</evidence>
<evidence type="ECO:0000259" key="9">
    <source>
        <dbReference type="Pfam" id="PF00892"/>
    </source>
</evidence>
<keyword evidence="11" id="KW-1185">Reference proteome</keyword>
<organism evidence="10 11">
    <name type="scientific">Corynebacterium yudongzhengii</name>
    <dbReference type="NCBI Taxonomy" id="2080740"/>
    <lineage>
        <taxon>Bacteria</taxon>
        <taxon>Bacillati</taxon>
        <taxon>Actinomycetota</taxon>
        <taxon>Actinomycetes</taxon>
        <taxon>Mycobacteriales</taxon>
        <taxon>Corynebacteriaceae</taxon>
        <taxon>Corynebacterium</taxon>
    </lineage>
</organism>
<keyword evidence="4" id="KW-1003">Cell membrane</keyword>
<accession>A0A2U1T6F3</accession>
<keyword evidence="6 8" id="KW-1133">Transmembrane helix</keyword>
<dbReference type="GO" id="GO:0005886">
    <property type="term" value="C:plasma membrane"/>
    <property type="evidence" value="ECO:0007669"/>
    <property type="project" value="UniProtKB-SubCell"/>
</dbReference>
<dbReference type="RefSeq" id="WP_108431209.1">
    <property type="nucleotide sequence ID" value="NZ_CP026947.1"/>
</dbReference>
<dbReference type="Pfam" id="PF00892">
    <property type="entry name" value="EamA"/>
    <property type="match status" value="2"/>
</dbReference>
<feature type="transmembrane region" description="Helical" evidence="8">
    <location>
        <begin position="5"/>
        <end position="24"/>
    </location>
</feature>
<proteinExistence type="inferred from homology"/>
<keyword evidence="3" id="KW-0813">Transport</keyword>
<dbReference type="InterPro" id="IPR037185">
    <property type="entry name" value="EmrE-like"/>
</dbReference>
<comment type="similarity">
    <text evidence="2">Belongs to the EamA transporter family.</text>
</comment>
<feature type="transmembrane region" description="Helical" evidence="8">
    <location>
        <begin position="140"/>
        <end position="156"/>
    </location>
</feature>
<evidence type="ECO:0000256" key="3">
    <source>
        <dbReference type="ARBA" id="ARBA00022448"/>
    </source>
</evidence>
<dbReference type="PANTHER" id="PTHR22911:SF137">
    <property type="entry name" value="SOLUTE CARRIER FAMILY 35 MEMBER G2-RELATED"/>
    <property type="match status" value="1"/>
</dbReference>
<reference evidence="11" key="1">
    <citation type="submission" date="2018-04" db="EMBL/GenBank/DDBJ databases">
        <authorList>
            <person name="Liu S."/>
            <person name="Wang Z."/>
            <person name="Li J."/>
        </authorList>
    </citation>
    <scope>NUCLEOTIDE SEQUENCE [LARGE SCALE GENOMIC DNA]</scope>
    <source>
        <strain evidence="11">2189</strain>
    </source>
</reference>
<dbReference type="InterPro" id="IPR004626">
    <property type="entry name" value="RarD"/>
</dbReference>
<dbReference type="NCBIfam" id="TIGR00688">
    <property type="entry name" value="rarD"/>
    <property type="match status" value="1"/>
</dbReference>
<comment type="caution">
    <text evidence="10">The sequence shown here is derived from an EMBL/GenBank/DDBJ whole genome shotgun (WGS) entry which is preliminary data.</text>
</comment>
<dbReference type="SUPFAM" id="SSF103481">
    <property type="entry name" value="Multidrug resistance efflux transporter EmrE"/>
    <property type="match status" value="2"/>
</dbReference>
<evidence type="ECO:0000256" key="7">
    <source>
        <dbReference type="ARBA" id="ARBA00023136"/>
    </source>
</evidence>
<feature type="transmembrane region" description="Helical" evidence="8">
    <location>
        <begin position="260"/>
        <end position="279"/>
    </location>
</feature>
<name>A0A2U1T6F3_9CORY</name>
<dbReference type="InterPro" id="IPR000620">
    <property type="entry name" value="EamA_dom"/>
</dbReference>
<feature type="domain" description="EamA" evidence="9">
    <location>
        <begin position="141"/>
        <end position="272"/>
    </location>
</feature>
<feature type="transmembrane region" description="Helical" evidence="8">
    <location>
        <begin position="30"/>
        <end position="50"/>
    </location>
</feature>
<keyword evidence="7 8" id="KW-0472">Membrane</keyword>
<dbReference type="Proteomes" id="UP000244989">
    <property type="component" value="Unassembled WGS sequence"/>
</dbReference>
<feature type="transmembrane region" description="Helical" evidence="8">
    <location>
        <begin position="62"/>
        <end position="81"/>
    </location>
</feature>
<dbReference type="KEGG" id="cyz:C3B44_03790"/>
<feature type="transmembrane region" description="Helical" evidence="8">
    <location>
        <begin position="117"/>
        <end position="134"/>
    </location>
</feature>
<evidence type="ECO:0000256" key="1">
    <source>
        <dbReference type="ARBA" id="ARBA00004651"/>
    </source>
</evidence>
<feature type="transmembrane region" description="Helical" evidence="8">
    <location>
        <begin position="198"/>
        <end position="219"/>
    </location>
</feature>
<feature type="transmembrane region" description="Helical" evidence="8">
    <location>
        <begin position="226"/>
        <end position="248"/>
    </location>
</feature>
<dbReference type="AlphaFoldDB" id="A0A2U1T6F3"/>
<evidence type="ECO:0000256" key="4">
    <source>
        <dbReference type="ARBA" id="ARBA00022475"/>
    </source>
</evidence>
<evidence type="ECO:0000256" key="2">
    <source>
        <dbReference type="ARBA" id="ARBA00007362"/>
    </source>
</evidence>
<feature type="domain" description="EamA" evidence="9">
    <location>
        <begin position="3"/>
        <end position="133"/>
    </location>
</feature>
<evidence type="ECO:0000256" key="5">
    <source>
        <dbReference type="ARBA" id="ARBA00022692"/>
    </source>
</evidence>
<feature type="transmembrane region" description="Helical" evidence="8">
    <location>
        <begin position="93"/>
        <end position="110"/>
    </location>
</feature>
<comment type="subcellular location">
    <subcellularLocation>
        <location evidence="1">Cell membrane</location>
        <topology evidence="1">Multi-pass membrane protein</topology>
    </subcellularLocation>
</comment>
<evidence type="ECO:0000313" key="11">
    <source>
        <dbReference type="Proteomes" id="UP000244989"/>
    </source>
</evidence>
<feature type="transmembrane region" description="Helical" evidence="8">
    <location>
        <begin position="168"/>
        <end position="186"/>
    </location>
</feature>
<evidence type="ECO:0000313" key="10">
    <source>
        <dbReference type="EMBL" id="PWC01576.1"/>
    </source>
</evidence>
<keyword evidence="5 8" id="KW-0812">Transmembrane</keyword>
<dbReference type="PANTHER" id="PTHR22911">
    <property type="entry name" value="ACYL-MALONYL CONDENSING ENZYME-RELATED"/>
    <property type="match status" value="1"/>
</dbReference>
<protein>
    <submittedName>
        <fullName evidence="10">EamA family transporter RarD</fullName>
    </submittedName>
</protein>